<dbReference type="Gene3D" id="1.10.510.40">
    <property type="match status" value="1"/>
</dbReference>
<comment type="caution">
    <text evidence="3">The sequence shown here is derived from an EMBL/GenBank/DDBJ whole genome shotgun (WGS) entry which is preliminary data.</text>
</comment>
<dbReference type="Proteomes" id="UP000054618">
    <property type="component" value="Unassembled WGS sequence"/>
</dbReference>
<dbReference type="RefSeq" id="WP_058507225.1">
    <property type="nucleotide sequence ID" value="NZ_CAAAIK010000003.1"/>
</dbReference>
<evidence type="ECO:0000313" key="4">
    <source>
        <dbReference type="Proteomes" id="UP000054618"/>
    </source>
</evidence>
<accession>A0A0W0Y5P1</accession>
<dbReference type="InterPro" id="IPR022770">
    <property type="entry name" value="IucA/IucC-like_C"/>
</dbReference>
<reference evidence="3 4" key="1">
    <citation type="submission" date="2015-11" db="EMBL/GenBank/DDBJ databases">
        <title>Genomic analysis of 38 Legionella species identifies large and diverse effector repertoires.</title>
        <authorList>
            <person name="Burstein D."/>
            <person name="Amaro F."/>
            <person name="Zusman T."/>
            <person name="Lifshitz Z."/>
            <person name="Cohen O."/>
            <person name="Gilbert J.A."/>
            <person name="Pupko T."/>
            <person name="Shuman H.A."/>
            <person name="Segal G."/>
        </authorList>
    </citation>
    <scope>NUCLEOTIDE SEQUENCE [LARGE SCALE GENOMIC DNA]</scope>
    <source>
        <strain evidence="3 4">CDC#1442-AUS-E</strain>
    </source>
</reference>
<gene>
    <name evidence="3" type="primary">frgA</name>
    <name evidence="3" type="ORF">Lqui_1149</name>
</gene>
<dbReference type="Pfam" id="PF06276">
    <property type="entry name" value="FhuF"/>
    <property type="match status" value="1"/>
</dbReference>
<name>A0A0W0Y5P1_9GAMM</name>
<dbReference type="OrthoDB" id="495728at2"/>
<feature type="domain" description="Aerobactin siderophore biosynthesis IucA/IucC-like C-terminal" evidence="2">
    <location>
        <begin position="385"/>
        <end position="493"/>
    </location>
</feature>
<dbReference type="GO" id="GO:0019290">
    <property type="term" value="P:siderophore biosynthetic process"/>
    <property type="evidence" value="ECO:0007669"/>
    <property type="project" value="InterPro"/>
</dbReference>
<dbReference type="STRING" id="45073.Lqui_1149"/>
<proteinExistence type="predicted"/>
<sequence length="542" mass="62886">MALAYGDYHGLTHQLRFLLFEMGIACSHQQIETAISRAQGVCLQQLRQMAASENLAADILSHEAHDFVVQLKENQIQKNPQSYFFQWPKLLAEVDHFIANKAMMLLYEQRWHKELSCEMGSASSFWSWLSKTGNAHDLLLFLGQWAAPYDFLEPEHFIPDAFKRREVLQYAPQFNSRISLHWCALHHSQIITMEKQASLTYQREIQTGFPEEYNRWQDKLFMMQRNASDYLPVPVHPWQWRNLIQSRFSHLIDQNDLLLIPHHQQAKPIISLSCMAPVNRGNAELQLPLSDRLSFPYLNDKALQAVLAQVNRFEEGIVVTDCLSEEGLFRKDLHLLKPTLFQSPLEFLKKYQMAVPFHALFNRCPGSGLKLISEIVASSSLSPIDFFEQYSERFLSTFISLLVEHGTSLLFASADFLLILDNHIPKGIIFKRVQRQTITETLEDSKLIQQFISTIFLNHLQVFIEALSHDYQFNPAVFWKIIKKKLLEILPRTTEAFPGLKLRVHTHLFSVNWLIKKRLSLNLLPAPVNECIYYSIPNPLLD</sequence>
<evidence type="ECO:0000313" key="3">
    <source>
        <dbReference type="EMBL" id="KTD52305.1"/>
    </source>
</evidence>
<dbReference type="InterPro" id="IPR007310">
    <property type="entry name" value="Aerobactin_biosyn_IucA/IucC_N"/>
</dbReference>
<dbReference type="PANTHER" id="PTHR34384">
    <property type="entry name" value="L-2,3-DIAMINOPROPANOATE--CITRATE LIGASE"/>
    <property type="match status" value="1"/>
</dbReference>
<dbReference type="InterPro" id="IPR037455">
    <property type="entry name" value="LucA/IucC-like"/>
</dbReference>
<dbReference type="PATRIC" id="fig|45073.5.peg.1213"/>
<organism evidence="3 4">
    <name type="scientific">Legionella quinlivanii</name>
    <dbReference type="NCBI Taxonomy" id="45073"/>
    <lineage>
        <taxon>Bacteria</taxon>
        <taxon>Pseudomonadati</taxon>
        <taxon>Pseudomonadota</taxon>
        <taxon>Gammaproteobacteria</taxon>
        <taxon>Legionellales</taxon>
        <taxon>Legionellaceae</taxon>
        <taxon>Legionella</taxon>
    </lineage>
</organism>
<evidence type="ECO:0000259" key="2">
    <source>
        <dbReference type="Pfam" id="PF06276"/>
    </source>
</evidence>
<keyword evidence="4" id="KW-1185">Reference proteome</keyword>
<dbReference type="Pfam" id="PF04183">
    <property type="entry name" value="IucA_IucC"/>
    <property type="match status" value="1"/>
</dbReference>
<evidence type="ECO:0000259" key="1">
    <source>
        <dbReference type="Pfam" id="PF04183"/>
    </source>
</evidence>
<dbReference type="AlphaFoldDB" id="A0A0W0Y5P1"/>
<feature type="domain" description="Aerobactin siderophore biosynthesis IucA/IucC N-terminal" evidence="1">
    <location>
        <begin position="162"/>
        <end position="289"/>
    </location>
</feature>
<protein>
    <submittedName>
        <fullName evidence="3">FrgA protein</fullName>
    </submittedName>
</protein>
<dbReference type="GO" id="GO:0016881">
    <property type="term" value="F:acid-amino acid ligase activity"/>
    <property type="evidence" value="ECO:0007669"/>
    <property type="project" value="UniProtKB-ARBA"/>
</dbReference>
<dbReference type="EMBL" id="LNYS01000006">
    <property type="protein sequence ID" value="KTD52305.1"/>
    <property type="molecule type" value="Genomic_DNA"/>
</dbReference>